<feature type="region of interest" description="Disordered" evidence="28">
    <location>
        <begin position="267"/>
        <end position="297"/>
    </location>
</feature>
<comment type="catalytic activity">
    <reaction evidence="1">
        <text>6-phospho-D-glucono-1,5-lactone + H2O = 6-phospho-D-gluconate + H(+)</text>
        <dbReference type="Rhea" id="RHEA:12556"/>
        <dbReference type="ChEBI" id="CHEBI:15377"/>
        <dbReference type="ChEBI" id="CHEBI:15378"/>
        <dbReference type="ChEBI" id="CHEBI:57955"/>
        <dbReference type="ChEBI" id="CHEBI:58759"/>
        <dbReference type="EC" id="3.1.1.31"/>
    </reaction>
</comment>
<dbReference type="EC" id="2.5.1.61" evidence="11"/>
<keyword evidence="17 29" id="KW-0812">Transmembrane</keyword>
<dbReference type="GO" id="GO:0006783">
    <property type="term" value="P:heme biosynthetic process"/>
    <property type="evidence" value="ECO:0007669"/>
    <property type="project" value="UniProtKB-KW"/>
</dbReference>
<dbReference type="CDD" id="cd01400">
    <property type="entry name" value="6PGL"/>
    <property type="match status" value="1"/>
</dbReference>
<evidence type="ECO:0000256" key="21">
    <source>
        <dbReference type="ARBA" id="ARBA00023133"/>
    </source>
</evidence>
<sequence length="1205" mass="133995">MSSETGPTARTKFIIGSRASKLAQIQTEIVRDSLVALHPDKVFELLYMTTEGDKNQSQALYLLGGKALWTKELEISLFDRQIDMIVHCLKDVPTLLPEGGEIGAILKREDPRDCLVTKEGLSYKSLEELPDGSVLGTSSVRRVAQLKKSFPKLVFNDVRGNLNTRLKKLDDPEGPFTALILARAGLERLGLGSRITCSIEAPTLLYAAGQGALGVEIRSDDSEARELLAPLEDWRTAWSCRAERACLRVLEGGCSVPVGVNSMLEEHEDDAAEKSEAVAESSSGAQAEGSKSAPRPAKLTLTGTVTSLDASKHVHHTITTVVASAQEAEEVGKNVAKALIANGAKDILDEINRERESRVQRERQQDAERALRPEEVETDDLKRKVPAAQATVFTVVASAVFVVFQAPMMPNSHAPQPPIVHSFNASTALIDSLAEFIIKAQTEAIEKRNKFTVALSGGSLPKMLKGLISRRDIPWDKWYVYFSDERLVPLDHEDSNYALCKKEFLSHVPIPDANIHTIDVKLLDDAEEAADSYEKILIREFAQKDSARFPVFDLILLGMGPDGHTCSLFPGHELLNELDRWVAPIEDSPKPPSRRITFTFPVLNHAAKVAFVATGEGKKNMLPRILDHPEEGLPCSRVRPLSPGQVYWFVDDAASSLVQHTKTPFKLFRAPPLDFHTLGAAGLALMYSFSSIDFVALITALSFVWLVFHGKRLPIRRTIAVVVLGDVGRSPRMMYHAQSLAENHFSTYLIGYSGSTLIKALRELPNLTMLPLTPPPRFIGSLPRQLFILAAPVKLAIQAISLLWTLLFRMPTPEYILVQNPPSIPTLVLVQLVCWLRGCKLIIDWHNLGYSILALRLGEKHRLVKLAKRIERTFGKRAFLHLFVTDAMKKKLVQEWNLEGQTLTLHDRPPSHFRRSTPVETHDLFNRLHSSLSPSIRSFLPPSHPPSTSPFTKTVSSTSIMSGFDPVFPVTSGIMLREDRPALVVSSTSWTPDEDFSLFLEMLKKYELRAKAGGLPKLLALITGKGPLRDHYMQKVAQLERADKWEWVRCISIWLEPEDYPVLLGSADLGVSLHSSSSGLDLPMKVVDMFGCSLPVCALDFECLDELVKDGVNGLAFKTADELTDQVTKLLSDFPDTNQLDILRQALQKRTRISTPSSLSEDDRSQWNDWTDNWNAFVRPVLLHDLTHTARHALNTLSERNNSSK</sequence>
<dbReference type="SUPFAM" id="SSF53756">
    <property type="entry name" value="UDP-Glycosyltransferase/glycogen phosphorylase"/>
    <property type="match status" value="1"/>
</dbReference>
<dbReference type="SUPFAM" id="SSF53850">
    <property type="entry name" value="Periplasmic binding protein-like II"/>
    <property type="match status" value="1"/>
</dbReference>
<evidence type="ECO:0000256" key="7">
    <source>
        <dbReference type="ARBA" id="ARBA00004961"/>
    </source>
</evidence>
<evidence type="ECO:0000259" key="31">
    <source>
        <dbReference type="Pfam" id="PF01379"/>
    </source>
</evidence>
<evidence type="ECO:0000256" key="19">
    <source>
        <dbReference type="ARBA" id="ARBA00022824"/>
    </source>
</evidence>
<feature type="domain" description="Porphobilinogen deaminase C-terminal" evidence="32">
    <location>
        <begin position="239"/>
        <end position="340"/>
    </location>
</feature>
<dbReference type="GO" id="GO:0005975">
    <property type="term" value="P:carbohydrate metabolic process"/>
    <property type="evidence" value="ECO:0007669"/>
    <property type="project" value="InterPro"/>
</dbReference>
<comment type="similarity">
    <text evidence="8">Belongs to the HMBS family.</text>
</comment>
<dbReference type="PANTHER" id="PTHR13036">
    <property type="entry name" value="BETA1,4 MANNOSYLTRANSFERASE"/>
    <property type="match status" value="1"/>
</dbReference>
<evidence type="ECO:0000256" key="22">
    <source>
        <dbReference type="ARBA" id="ARBA00023136"/>
    </source>
</evidence>
<reference evidence="33" key="1">
    <citation type="submission" date="2021-01" db="EMBL/GenBank/DDBJ databases">
        <authorList>
            <person name="Kaushik A."/>
        </authorList>
    </citation>
    <scope>NUCLEOTIDE SEQUENCE</scope>
    <source>
        <strain evidence="33">AG3-1AP</strain>
    </source>
</reference>
<dbReference type="GO" id="GO:0004578">
    <property type="term" value="F:chitobiosyldiphosphodolichol beta-mannosyltransferase activity"/>
    <property type="evidence" value="ECO:0007669"/>
    <property type="project" value="UniProtKB-EC"/>
</dbReference>
<comment type="caution">
    <text evidence="33">The sequence shown here is derived from an EMBL/GenBank/DDBJ whole genome shotgun (WGS) entry which is preliminary data.</text>
</comment>
<evidence type="ECO:0000256" key="6">
    <source>
        <dbReference type="ARBA" id="ARBA00004922"/>
    </source>
</evidence>
<evidence type="ECO:0000256" key="24">
    <source>
        <dbReference type="ARBA" id="ARBA00024899"/>
    </source>
</evidence>
<feature type="compositionally biased region" description="Low complexity" evidence="28">
    <location>
        <begin position="278"/>
        <end position="293"/>
    </location>
</feature>
<dbReference type="Gene3D" id="3.40.50.1360">
    <property type="match status" value="1"/>
</dbReference>
<dbReference type="InterPro" id="IPR026051">
    <property type="entry name" value="ALG1-like"/>
</dbReference>
<evidence type="ECO:0000256" key="9">
    <source>
        <dbReference type="ARBA" id="ARBA00010662"/>
    </source>
</evidence>
<evidence type="ECO:0000256" key="28">
    <source>
        <dbReference type="SAM" id="MobiDB-lite"/>
    </source>
</evidence>
<evidence type="ECO:0000256" key="2">
    <source>
        <dbReference type="ARBA" id="ARBA00001916"/>
    </source>
</evidence>
<evidence type="ECO:0000256" key="11">
    <source>
        <dbReference type="ARBA" id="ARBA00012655"/>
    </source>
</evidence>
<dbReference type="GO" id="GO:0006098">
    <property type="term" value="P:pentose-phosphate shunt"/>
    <property type="evidence" value="ECO:0007669"/>
    <property type="project" value="InterPro"/>
</dbReference>
<feature type="transmembrane region" description="Helical" evidence="29">
    <location>
        <begin position="685"/>
        <end position="708"/>
    </location>
</feature>
<dbReference type="GO" id="GO:0017057">
    <property type="term" value="F:6-phosphogluconolactonase activity"/>
    <property type="evidence" value="ECO:0007669"/>
    <property type="project" value="UniProtKB-EC"/>
</dbReference>
<dbReference type="InterPro" id="IPR000860">
    <property type="entry name" value="HemC"/>
</dbReference>
<feature type="transmembrane region" description="Helical" evidence="29">
    <location>
        <begin position="786"/>
        <end position="807"/>
    </location>
</feature>
<evidence type="ECO:0000256" key="1">
    <source>
        <dbReference type="ARBA" id="ARBA00000832"/>
    </source>
</evidence>
<evidence type="ECO:0000256" key="10">
    <source>
        <dbReference type="ARBA" id="ARBA00012611"/>
    </source>
</evidence>
<dbReference type="InterPro" id="IPR022417">
    <property type="entry name" value="Porphobilin_deaminase_N"/>
</dbReference>
<keyword evidence="18" id="KW-0378">Hydrolase</keyword>
<protein>
    <recommendedName>
        <fullName evidence="13">Chitobiosyldiphosphodolichol beta-mannosyltransferase</fullName>
        <ecNumber evidence="10">2.4.1.142</ecNumber>
        <ecNumber evidence="11">2.5.1.61</ecNumber>
        <ecNumber evidence="12">3.1.1.31</ecNumber>
    </recommendedName>
    <alternativeName>
        <fullName evidence="26">Hydroxymethylbilane synthase</fullName>
    </alternativeName>
    <alternativeName>
        <fullName evidence="14">Porphobilinogen deaminase</fullName>
    </alternativeName>
    <alternativeName>
        <fullName evidence="25">Pre-uroporphyrinogen synthase</fullName>
    </alternativeName>
</protein>
<evidence type="ECO:0000256" key="17">
    <source>
        <dbReference type="ARBA" id="ARBA00022692"/>
    </source>
</evidence>
<evidence type="ECO:0000256" key="20">
    <source>
        <dbReference type="ARBA" id="ARBA00022989"/>
    </source>
</evidence>
<name>A0A8H3D219_9AGAM</name>
<comment type="pathway">
    <text evidence="5">Porphyrin-containing compound metabolism; protoporphyrin-IX biosynthesis; coproporphyrinogen-III from 5-aminolevulinate: step 2/4.</text>
</comment>
<feature type="domain" description="Porphobilinogen deaminase N-terminal" evidence="31">
    <location>
        <begin position="14"/>
        <end position="225"/>
    </location>
</feature>
<evidence type="ECO:0000256" key="15">
    <source>
        <dbReference type="ARBA" id="ARBA00022676"/>
    </source>
</evidence>
<dbReference type="AlphaFoldDB" id="A0A8H3D219"/>
<feature type="domain" description="Glucosamine/galactosamine-6-phosphate isomerase" evidence="30">
    <location>
        <begin position="426"/>
        <end position="648"/>
    </location>
</feature>
<evidence type="ECO:0000259" key="30">
    <source>
        <dbReference type="Pfam" id="PF01182"/>
    </source>
</evidence>
<dbReference type="EC" id="2.4.1.142" evidence="10"/>
<organism evidence="33 34">
    <name type="scientific">Rhizoctonia solani</name>
    <dbReference type="NCBI Taxonomy" id="456999"/>
    <lineage>
        <taxon>Eukaryota</taxon>
        <taxon>Fungi</taxon>
        <taxon>Dikarya</taxon>
        <taxon>Basidiomycota</taxon>
        <taxon>Agaricomycotina</taxon>
        <taxon>Agaricomycetes</taxon>
        <taxon>Cantharellales</taxon>
        <taxon>Ceratobasidiaceae</taxon>
        <taxon>Rhizoctonia</taxon>
    </lineage>
</organism>
<keyword evidence="20 29" id="KW-1133">Transmembrane helix</keyword>
<evidence type="ECO:0000313" key="34">
    <source>
        <dbReference type="Proteomes" id="UP000663831"/>
    </source>
</evidence>
<keyword evidence="23" id="KW-0627">Porphyrin biosynthesis</keyword>
<evidence type="ECO:0000256" key="29">
    <source>
        <dbReference type="SAM" id="Phobius"/>
    </source>
</evidence>
<dbReference type="InterPro" id="IPR037171">
    <property type="entry name" value="NagB/RpiA_transferase-like"/>
</dbReference>
<dbReference type="InterPro" id="IPR036803">
    <property type="entry name" value="Porphobilinogen_deaminase_C_sf"/>
</dbReference>
<dbReference type="InterPro" id="IPR005900">
    <property type="entry name" value="6-phosphogluconolactonase_DevB"/>
</dbReference>
<dbReference type="PANTHER" id="PTHR13036:SF0">
    <property type="entry name" value="CHITOBIOSYLDIPHOSPHODOLICHOL BETA-MANNOSYLTRANSFERASE"/>
    <property type="match status" value="1"/>
</dbReference>
<comment type="catalytic activity">
    <reaction evidence="27">
        <text>4 porphobilinogen + H2O = hydroxymethylbilane + 4 NH4(+)</text>
        <dbReference type="Rhea" id="RHEA:13185"/>
        <dbReference type="ChEBI" id="CHEBI:15377"/>
        <dbReference type="ChEBI" id="CHEBI:28938"/>
        <dbReference type="ChEBI" id="CHEBI:57845"/>
        <dbReference type="ChEBI" id="CHEBI:58126"/>
        <dbReference type="EC" id="2.5.1.61"/>
    </reaction>
</comment>
<evidence type="ECO:0000256" key="13">
    <source>
        <dbReference type="ARBA" id="ARBA00015841"/>
    </source>
</evidence>
<dbReference type="PRINTS" id="PR00151">
    <property type="entry name" value="PORPHBDMNASE"/>
</dbReference>
<dbReference type="Pfam" id="PF01182">
    <property type="entry name" value="Glucosamine_iso"/>
    <property type="match status" value="1"/>
</dbReference>
<proteinExistence type="inferred from homology"/>
<dbReference type="Gene3D" id="3.40.190.10">
    <property type="entry name" value="Periplasmic binding protein-like II"/>
    <property type="match status" value="2"/>
</dbReference>
<dbReference type="FunFam" id="3.40.190.10:FF:000086">
    <property type="entry name" value="Probable porphobilinogen deaminase"/>
    <property type="match status" value="1"/>
</dbReference>
<feature type="region of interest" description="Disordered" evidence="28">
    <location>
        <begin position="355"/>
        <end position="378"/>
    </location>
</feature>
<dbReference type="Proteomes" id="UP000663831">
    <property type="component" value="Unassembled WGS sequence"/>
</dbReference>
<dbReference type="Gene3D" id="3.30.160.40">
    <property type="entry name" value="Porphobilinogen deaminase, C-terminal domain"/>
    <property type="match status" value="1"/>
</dbReference>
<comment type="subcellular location">
    <subcellularLocation>
        <location evidence="4">Endoplasmic reticulum membrane</location>
        <topology evidence="4">Single-pass membrane protein</topology>
    </subcellularLocation>
</comment>
<keyword evidence="22 29" id="KW-0472">Membrane</keyword>
<evidence type="ECO:0000256" key="4">
    <source>
        <dbReference type="ARBA" id="ARBA00004389"/>
    </source>
</evidence>
<dbReference type="InterPro" id="IPR022418">
    <property type="entry name" value="Porphobilinogen_deaminase_C"/>
</dbReference>
<keyword evidence="19" id="KW-0256">Endoplasmic reticulum</keyword>
<evidence type="ECO:0000256" key="26">
    <source>
        <dbReference type="ARBA" id="ARBA00033064"/>
    </source>
</evidence>
<evidence type="ECO:0000256" key="18">
    <source>
        <dbReference type="ARBA" id="ARBA00022801"/>
    </source>
</evidence>
<comment type="function">
    <text evidence="3">Tetrapolymerization of the monopyrrole PBG into the hydroxymethylbilane pre-uroporphyrinogen in several discrete steps.</text>
</comment>
<accession>A0A8H3D219</accession>
<dbReference type="GO" id="GO:0004418">
    <property type="term" value="F:hydroxymethylbilane synthase activity"/>
    <property type="evidence" value="ECO:0007669"/>
    <property type="project" value="UniProtKB-EC"/>
</dbReference>
<evidence type="ECO:0000256" key="12">
    <source>
        <dbReference type="ARBA" id="ARBA00013198"/>
    </source>
</evidence>
<evidence type="ECO:0000313" key="33">
    <source>
        <dbReference type="EMBL" id="CAE6506208.1"/>
    </source>
</evidence>
<gene>
    <name evidence="33" type="ORF">RDB_LOCUS125399</name>
</gene>
<evidence type="ECO:0000256" key="27">
    <source>
        <dbReference type="ARBA" id="ARBA00048169"/>
    </source>
</evidence>
<dbReference type="Pfam" id="PF01379">
    <property type="entry name" value="Porphobil_deam"/>
    <property type="match status" value="1"/>
</dbReference>
<dbReference type="Pfam" id="PF13692">
    <property type="entry name" value="Glyco_trans_1_4"/>
    <property type="match status" value="1"/>
</dbReference>
<comment type="cofactor">
    <cofactor evidence="2">
        <name>dipyrromethane</name>
        <dbReference type="ChEBI" id="CHEBI:60342"/>
    </cofactor>
</comment>
<dbReference type="InterPro" id="IPR006148">
    <property type="entry name" value="Glc/Gal-6P_isomerase"/>
</dbReference>
<dbReference type="NCBIfam" id="TIGR01198">
    <property type="entry name" value="pgl"/>
    <property type="match status" value="1"/>
</dbReference>
<keyword evidence="21" id="KW-0350">Heme biosynthesis</keyword>
<dbReference type="FunFam" id="3.40.50.1360:FF:000005">
    <property type="entry name" value="6-phosphogluconolactonase"/>
    <property type="match status" value="1"/>
</dbReference>
<dbReference type="FunFam" id="3.40.190.10:FF:000005">
    <property type="entry name" value="Porphobilinogen deaminase"/>
    <property type="match status" value="1"/>
</dbReference>
<dbReference type="Pfam" id="PF03900">
    <property type="entry name" value="Porphobil_deamC"/>
    <property type="match status" value="1"/>
</dbReference>
<comment type="similarity">
    <text evidence="9">Belongs to the glucosamine/galactosamine-6-phosphate isomerase family. 6-phosphogluconolactonase subfamily.</text>
</comment>
<comment type="pathway">
    <text evidence="7">Carbohydrate degradation; pentose phosphate pathway; D-ribulose 5-phosphate from D-glucose 6-phosphate (oxidative stage): step 2/3.</text>
</comment>
<comment type="pathway">
    <text evidence="6">Protein modification; protein glycosylation.</text>
</comment>
<evidence type="ECO:0000256" key="3">
    <source>
        <dbReference type="ARBA" id="ARBA00002869"/>
    </source>
</evidence>
<evidence type="ECO:0000256" key="23">
    <source>
        <dbReference type="ARBA" id="ARBA00023244"/>
    </source>
</evidence>
<dbReference type="CDD" id="cd13645">
    <property type="entry name" value="PBP2_HuPBGD_like"/>
    <property type="match status" value="1"/>
</dbReference>
<dbReference type="SUPFAM" id="SSF100950">
    <property type="entry name" value="NagB/RpiA/CoA transferase-like"/>
    <property type="match status" value="1"/>
</dbReference>
<comment type="function">
    <text evidence="24">Participates in the formation of the lipid-linked precursor oligosaccharide for N-glycosylation. Involved in assembling the dolichol-pyrophosphate-GlcNAc(2)-Man(5) intermediate on the cytoplasmic surface of the ER.</text>
</comment>
<dbReference type="Gene3D" id="3.40.50.2000">
    <property type="entry name" value="Glycogen Phosphorylase B"/>
    <property type="match status" value="1"/>
</dbReference>
<evidence type="ECO:0000256" key="25">
    <source>
        <dbReference type="ARBA" id="ARBA00030685"/>
    </source>
</evidence>
<dbReference type="GO" id="GO:0005789">
    <property type="term" value="C:endoplasmic reticulum membrane"/>
    <property type="evidence" value="ECO:0007669"/>
    <property type="project" value="UniProtKB-SubCell"/>
</dbReference>
<evidence type="ECO:0000256" key="14">
    <source>
        <dbReference type="ARBA" id="ARBA00016519"/>
    </source>
</evidence>
<keyword evidence="15" id="KW-0328">Glycosyltransferase</keyword>
<evidence type="ECO:0000256" key="16">
    <source>
        <dbReference type="ARBA" id="ARBA00022679"/>
    </source>
</evidence>
<keyword evidence="16" id="KW-0808">Transferase</keyword>
<dbReference type="SUPFAM" id="SSF54782">
    <property type="entry name" value="Porphobilinogen deaminase (hydroxymethylbilane synthase), C-terminal domain"/>
    <property type="match status" value="1"/>
</dbReference>
<evidence type="ECO:0000256" key="5">
    <source>
        <dbReference type="ARBA" id="ARBA00004735"/>
    </source>
</evidence>
<dbReference type="NCBIfam" id="TIGR00212">
    <property type="entry name" value="hemC"/>
    <property type="match status" value="1"/>
</dbReference>
<dbReference type="EMBL" id="CAJMWV010004951">
    <property type="protein sequence ID" value="CAE6506208.1"/>
    <property type="molecule type" value="Genomic_DNA"/>
</dbReference>
<evidence type="ECO:0000259" key="32">
    <source>
        <dbReference type="Pfam" id="PF03900"/>
    </source>
</evidence>
<dbReference type="EC" id="3.1.1.31" evidence="12"/>
<evidence type="ECO:0000256" key="8">
    <source>
        <dbReference type="ARBA" id="ARBA00005638"/>
    </source>
</evidence>